<proteinExistence type="predicted"/>
<accession>A0A1T0A1D5</accession>
<evidence type="ECO:0000313" key="3">
    <source>
        <dbReference type="Proteomes" id="UP000190435"/>
    </source>
</evidence>
<sequence length="76" mass="8937">MATLMQKDVLLEMVFFINARVFHAEGKISEREMMNDLIWLGAKKNEYYGTDESRLDYDAELSELKTLKHKYETLCA</sequence>
<gene>
    <name evidence="1" type="ORF">B0181_06995</name>
    <name evidence="2" type="ORF">NCTC10293_00168</name>
</gene>
<protein>
    <submittedName>
        <fullName evidence="1">Uncharacterized protein</fullName>
    </submittedName>
</protein>
<evidence type="ECO:0000313" key="4">
    <source>
        <dbReference type="Proteomes" id="UP000255279"/>
    </source>
</evidence>
<name>A0A1T0A1D5_9GAMM</name>
<dbReference type="STRING" id="34060.B0181_06995"/>
<dbReference type="EMBL" id="MUXU01000039">
    <property type="protein sequence ID" value="OOR89419.1"/>
    <property type="molecule type" value="Genomic_DNA"/>
</dbReference>
<organism evidence="1 3">
    <name type="scientific">Moraxella caviae</name>
    <dbReference type="NCBI Taxonomy" id="34060"/>
    <lineage>
        <taxon>Bacteria</taxon>
        <taxon>Pseudomonadati</taxon>
        <taxon>Pseudomonadota</taxon>
        <taxon>Gammaproteobacteria</taxon>
        <taxon>Moraxellales</taxon>
        <taxon>Moraxellaceae</taxon>
        <taxon>Moraxella</taxon>
    </lineage>
</organism>
<dbReference type="Proteomes" id="UP000255279">
    <property type="component" value="Unassembled WGS sequence"/>
</dbReference>
<dbReference type="RefSeq" id="WP_078276789.1">
    <property type="nucleotide sequence ID" value="NZ_CAACXO010000062.1"/>
</dbReference>
<evidence type="ECO:0000313" key="2">
    <source>
        <dbReference type="EMBL" id="STZ09857.1"/>
    </source>
</evidence>
<dbReference type="Proteomes" id="UP000190435">
    <property type="component" value="Unassembled WGS sequence"/>
</dbReference>
<dbReference type="EMBL" id="UGQE01000001">
    <property type="protein sequence ID" value="STZ09857.1"/>
    <property type="molecule type" value="Genomic_DNA"/>
</dbReference>
<reference evidence="1 3" key="1">
    <citation type="submission" date="2017-02" db="EMBL/GenBank/DDBJ databases">
        <title>Draft genome sequence of Moraxella caviae CCUG 355 type strain.</title>
        <authorList>
            <person name="Engstrom-Jakobsson H."/>
            <person name="Salva-Serra F."/>
            <person name="Thorell K."/>
            <person name="Gonzales-Siles L."/>
            <person name="Karlsson R."/>
            <person name="Boulund F."/>
            <person name="Engstrand L."/>
            <person name="Moore E."/>
        </authorList>
    </citation>
    <scope>NUCLEOTIDE SEQUENCE [LARGE SCALE GENOMIC DNA]</scope>
    <source>
        <strain evidence="1 3">CCUG 355</strain>
    </source>
</reference>
<evidence type="ECO:0000313" key="1">
    <source>
        <dbReference type="EMBL" id="OOR89419.1"/>
    </source>
</evidence>
<dbReference type="OrthoDB" id="5686850at2"/>
<keyword evidence="3" id="KW-1185">Reference proteome</keyword>
<reference evidence="2 4" key="2">
    <citation type="submission" date="2018-06" db="EMBL/GenBank/DDBJ databases">
        <authorList>
            <consortium name="Pathogen Informatics"/>
            <person name="Doyle S."/>
        </authorList>
    </citation>
    <scope>NUCLEOTIDE SEQUENCE [LARGE SCALE GENOMIC DNA]</scope>
    <source>
        <strain evidence="2 4">NCTC10293</strain>
    </source>
</reference>
<dbReference type="AlphaFoldDB" id="A0A1T0A1D5"/>